<evidence type="ECO:0000256" key="12">
    <source>
        <dbReference type="ARBA" id="ARBA00023268"/>
    </source>
</evidence>
<dbReference type="InterPro" id="IPR015865">
    <property type="entry name" value="Riboflavin_kinase_bac/euk"/>
</dbReference>
<dbReference type="NCBIfam" id="NF004160">
    <property type="entry name" value="PRK05627.1-3"/>
    <property type="match status" value="1"/>
</dbReference>
<keyword evidence="10 15" id="KW-0274">FAD</keyword>
<evidence type="ECO:0000256" key="8">
    <source>
        <dbReference type="ARBA" id="ARBA00022741"/>
    </source>
</evidence>
<dbReference type="SUPFAM" id="SSF82114">
    <property type="entry name" value="Riboflavin kinase-like"/>
    <property type="match status" value="1"/>
</dbReference>
<dbReference type="NCBIfam" id="TIGR00083">
    <property type="entry name" value="ribF"/>
    <property type="match status" value="1"/>
</dbReference>
<proteinExistence type="inferred from homology"/>
<comment type="catalytic activity">
    <reaction evidence="13 15">
        <text>riboflavin + ATP = FMN + ADP + H(+)</text>
        <dbReference type="Rhea" id="RHEA:14357"/>
        <dbReference type="ChEBI" id="CHEBI:15378"/>
        <dbReference type="ChEBI" id="CHEBI:30616"/>
        <dbReference type="ChEBI" id="CHEBI:57986"/>
        <dbReference type="ChEBI" id="CHEBI:58210"/>
        <dbReference type="ChEBI" id="CHEBI:456216"/>
        <dbReference type="EC" id="2.7.1.26"/>
    </reaction>
</comment>
<dbReference type="InterPro" id="IPR023465">
    <property type="entry name" value="Riboflavin_kinase_dom_sf"/>
</dbReference>
<keyword evidence="5 15" id="KW-0288">FMN</keyword>
<dbReference type="UniPathway" id="UPA00277">
    <property type="reaction ID" value="UER00407"/>
</dbReference>
<dbReference type="FunFam" id="2.40.30.30:FF:000003">
    <property type="entry name" value="Riboflavin biosynthesis protein"/>
    <property type="match status" value="1"/>
</dbReference>
<evidence type="ECO:0000256" key="6">
    <source>
        <dbReference type="ARBA" id="ARBA00022679"/>
    </source>
</evidence>
<gene>
    <name evidence="17" type="ORF">FRY74_06700</name>
</gene>
<evidence type="ECO:0000256" key="1">
    <source>
        <dbReference type="ARBA" id="ARBA00002121"/>
    </source>
</evidence>
<dbReference type="EMBL" id="VOOS01000003">
    <property type="protein sequence ID" value="TXB65110.1"/>
    <property type="molecule type" value="Genomic_DNA"/>
</dbReference>
<dbReference type="UniPathway" id="UPA00276">
    <property type="reaction ID" value="UER00406"/>
</dbReference>
<dbReference type="GO" id="GO:0008531">
    <property type="term" value="F:riboflavin kinase activity"/>
    <property type="evidence" value="ECO:0007669"/>
    <property type="project" value="UniProtKB-UniRule"/>
</dbReference>
<comment type="caution">
    <text evidence="17">The sequence shown here is derived from an EMBL/GenBank/DDBJ whole genome shotgun (WGS) entry which is preliminary data.</text>
</comment>
<dbReference type="PANTHER" id="PTHR22749">
    <property type="entry name" value="RIBOFLAVIN KINASE/FMN ADENYLYLTRANSFERASE"/>
    <property type="match status" value="1"/>
</dbReference>
<keyword evidence="7 15" id="KW-0548">Nucleotidyltransferase</keyword>
<dbReference type="InterPro" id="IPR015864">
    <property type="entry name" value="FAD_synthase"/>
</dbReference>
<evidence type="ECO:0000256" key="10">
    <source>
        <dbReference type="ARBA" id="ARBA00022827"/>
    </source>
</evidence>
<keyword evidence="9 15" id="KW-0418">Kinase</keyword>
<dbReference type="InterPro" id="IPR002606">
    <property type="entry name" value="Riboflavin_kinase_bac"/>
</dbReference>
<dbReference type="NCBIfam" id="NF004162">
    <property type="entry name" value="PRK05627.1-5"/>
    <property type="match status" value="1"/>
</dbReference>
<evidence type="ECO:0000256" key="13">
    <source>
        <dbReference type="ARBA" id="ARBA00047880"/>
    </source>
</evidence>
<dbReference type="PIRSF" id="PIRSF004491">
    <property type="entry name" value="FAD_Synth"/>
    <property type="match status" value="1"/>
</dbReference>
<comment type="pathway">
    <text evidence="3 15">Cofactor biosynthesis; FMN biosynthesis; FMN from riboflavin (ATP route): step 1/1.</text>
</comment>
<comment type="similarity">
    <text evidence="15">Belongs to the ribF family.</text>
</comment>
<evidence type="ECO:0000313" key="17">
    <source>
        <dbReference type="EMBL" id="TXB65110.1"/>
    </source>
</evidence>
<sequence length="308" mass="35378">MKIYYNIDEFKATNKSVTTTGTFDGVHLGHNVILNKLKQAAQNFGGETVLLTFFPHPRMVLQPENTDLRLLNTIDERIELLKKSGIDHLIIHPFSKEFSRLSSIEFVRDILVSKLNTHKLVIGYDHHFGRNREGSFIHLKEFGPLYGFEVEEIPAQDIEQINISSTKVRNSLNNGNIKAANQFLGYHYFIKGTVVEGEKIGREIGFPTANIKVKEWYKLIPANGVYAVNIILNKIKYNGMLNIGNRPTLNGNDITIEVNIFNFNANIYNNEIRIEFIDRIRDEQKFDKLDELKQQLEIDKKTSVQLLS</sequence>
<dbReference type="OrthoDB" id="9803667at2"/>
<dbReference type="Gene3D" id="2.40.30.30">
    <property type="entry name" value="Riboflavin kinase-like"/>
    <property type="match status" value="1"/>
</dbReference>
<evidence type="ECO:0000256" key="2">
    <source>
        <dbReference type="ARBA" id="ARBA00004726"/>
    </source>
</evidence>
<comment type="pathway">
    <text evidence="2 15">Cofactor biosynthesis; FAD biosynthesis; FAD from FMN: step 1/1.</text>
</comment>
<dbReference type="Pfam" id="PF06574">
    <property type="entry name" value="FAD_syn"/>
    <property type="match status" value="1"/>
</dbReference>
<dbReference type="AlphaFoldDB" id="A0A5C6RTW2"/>
<dbReference type="PANTHER" id="PTHR22749:SF6">
    <property type="entry name" value="RIBOFLAVIN KINASE"/>
    <property type="match status" value="1"/>
</dbReference>
<dbReference type="GO" id="GO:0006747">
    <property type="term" value="P:FAD biosynthetic process"/>
    <property type="evidence" value="ECO:0007669"/>
    <property type="project" value="UniProtKB-UniRule"/>
</dbReference>
<dbReference type="Proteomes" id="UP000321721">
    <property type="component" value="Unassembled WGS sequence"/>
</dbReference>
<comment type="catalytic activity">
    <reaction evidence="14 15">
        <text>FMN + ATP + H(+) = FAD + diphosphate</text>
        <dbReference type="Rhea" id="RHEA:17237"/>
        <dbReference type="ChEBI" id="CHEBI:15378"/>
        <dbReference type="ChEBI" id="CHEBI:30616"/>
        <dbReference type="ChEBI" id="CHEBI:33019"/>
        <dbReference type="ChEBI" id="CHEBI:57692"/>
        <dbReference type="ChEBI" id="CHEBI:58210"/>
        <dbReference type="EC" id="2.7.7.2"/>
    </reaction>
</comment>
<dbReference type="GO" id="GO:0009398">
    <property type="term" value="P:FMN biosynthetic process"/>
    <property type="evidence" value="ECO:0007669"/>
    <property type="project" value="UniProtKB-UniRule"/>
</dbReference>
<evidence type="ECO:0000259" key="16">
    <source>
        <dbReference type="SMART" id="SM00904"/>
    </source>
</evidence>
<dbReference type="EC" id="2.7.7.2" evidence="15"/>
<keyword evidence="6 15" id="KW-0808">Transferase</keyword>
<evidence type="ECO:0000256" key="15">
    <source>
        <dbReference type="PIRNR" id="PIRNR004491"/>
    </source>
</evidence>
<dbReference type="CDD" id="cd02064">
    <property type="entry name" value="FAD_synthetase_N"/>
    <property type="match status" value="1"/>
</dbReference>
<dbReference type="SMART" id="SM00904">
    <property type="entry name" value="Flavokinase"/>
    <property type="match status" value="1"/>
</dbReference>
<dbReference type="GO" id="GO:0003919">
    <property type="term" value="F:FMN adenylyltransferase activity"/>
    <property type="evidence" value="ECO:0007669"/>
    <property type="project" value="UniProtKB-UniRule"/>
</dbReference>
<evidence type="ECO:0000256" key="14">
    <source>
        <dbReference type="ARBA" id="ARBA00049494"/>
    </source>
</evidence>
<name>A0A5C6RTW2_9FLAO</name>
<evidence type="ECO:0000256" key="7">
    <source>
        <dbReference type="ARBA" id="ARBA00022695"/>
    </source>
</evidence>
<dbReference type="InterPro" id="IPR023468">
    <property type="entry name" value="Riboflavin_kinase"/>
</dbReference>
<dbReference type="GO" id="GO:0005524">
    <property type="term" value="F:ATP binding"/>
    <property type="evidence" value="ECO:0007669"/>
    <property type="project" value="UniProtKB-UniRule"/>
</dbReference>
<keyword evidence="11 15" id="KW-0067">ATP-binding</keyword>
<keyword evidence="12" id="KW-0511">Multifunctional enzyme</keyword>
<dbReference type="RefSeq" id="WP_147099861.1">
    <property type="nucleotide sequence ID" value="NZ_VOOS01000003.1"/>
</dbReference>
<evidence type="ECO:0000256" key="4">
    <source>
        <dbReference type="ARBA" id="ARBA00022630"/>
    </source>
</evidence>
<keyword evidence="4 15" id="KW-0285">Flavoprotein</keyword>
<dbReference type="Gene3D" id="3.40.50.620">
    <property type="entry name" value="HUPs"/>
    <property type="match status" value="1"/>
</dbReference>
<dbReference type="SUPFAM" id="SSF52374">
    <property type="entry name" value="Nucleotidylyl transferase"/>
    <property type="match status" value="1"/>
</dbReference>
<protein>
    <recommendedName>
        <fullName evidence="15">Riboflavin biosynthesis protein</fullName>
    </recommendedName>
    <domain>
        <recommendedName>
            <fullName evidence="15">Riboflavin kinase</fullName>
            <ecNumber evidence="15">2.7.1.26</ecNumber>
        </recommendedName>
        <alternativeName>
            <fullName evidence="15">Flavokinase</fullName>
        </alternativeName>
    </domain>
    <domain>
        <recommendedName>
            <fullName evidence="15">FMN adenylyltransferase</fullName>
            <ecNumber evidence="15">2.7.7.2</ecNumber>
        </recommendedName>
        <alternativeName>
            <fullName evidence="15">FAD pyrophosphorylase</fullName>
        </alternativeName>
        <alternativeName>
            <fullName evidence="15">FAD synthase</fullName>
        </alternativeName>
    </domain>
</protein>
<comment type="function">
    <text evidence="1">Catalyzes the phosphorylation of riboflavin to FMN followed by the adenylation of FMN to FAD.</text>
</comment>
<organism evidence="17 18">
    <name type="scientific">Vicingus serpentipes</name>
    <dbReference type="NCBI Taxonomy" id="1926625"/>
    <lineage>
        <taxon>Bacteria</taxon>
        <taxon>Pseudomonadati</taxon>
        <taxon>Bacteroidota</taxon>
        <taxon>Flavobacteriia</taxon>
        <taxon>Flavobacteriales</taxon>
        <taxon>Vicingaceae</taxon>
        <taxon>Vicingus</taxon>
    </lineage>
</organism>
<feature type="domain" description="Riboflavin kinase" evidence="16">
    <location>
        <begin position="183"/>
        <end position="308"/>
    </location>
</feature>
<evidence type="ECO:0000256" key="3">
    <source>
        <dbReference type="ARBA" id="ARBA00005201"/>
    </source>
</evidence>
<dbReference type="FunFam" id="3.40.50.620:FF:000021">
    <property type="entry name" value="Riboflavin biosynthesis protein"/>
    <property type="match status" value="1"/>
</dbReference>
<evidence type="ECO:0000256" key="11">
    <source>
        <dbReference type="ARBA" id="ARBA00022840"/>
    </source>
</evidence>
<dbReference type="InterPro" id="IPR014729">
    <property type="entry name" value="Rossmann-like_a/b/a_fold"/>
</dbReference>
<evidence type="ECO:0000256" key="5">
    <source>
        <dbReference type="ARBA" id="ARBA00022643"/>
    </source>
</evidence>
<reference evidence="17 18" key="1">
    <citation type="submission" date="2019-08" db="EMBL/GenBank/DDBJ databases">
        <title>Genome of Vicingus serpentipes NCIMB 15042.</title>
        <authorList>
            <person name="Bowman J.P."/>
        </authorList>
    </citation>
    <scope>NUCLEOTIDE SEQUENCE [LARGE SCALE GENOMIC DNA]</scope>
    <source>
        <strain evidence="17 18">NCIMB 15042</strain>
    </source>
</reference>
<accession>A0A5C6RTW2</accession>
<dbReference type="GO" id="GO:0009231">
    <property type="term" value="P:riboflavin biosynthetic process"/>
    <property type="evidence" value="ECO:0007669"/>
    <property type="project" value="InterPro"/>
</dbReference>
<keyword evidence="8 15" id="KW-0547">Nucleotide-binding</keyword>
<evidence type="ECO:0000256" key="9">
    <source>
        <dbReference type="ARBA" id="ARBA00022777"/>
    </source>
</evidence>
<evidence type="ECO:0000313" key="18">
    <source>
        <dbReference type="Proteomes" id="UP000321721"/>
    </source>
</evidence>
<dbReference type="Pfam" id="PF01687">
    <property type="entry name" value="Flavokinase"/>
    <property type="match status" value="1"/>
</dbReference>
<keyword evidence="18" id="KW-1185">Reference proteome</keyword>
<dbReference type="EC" id="2.7.1.26" evidence="15"/>